<accession>A0A2P2K2R6</accession>
<protein>
    <submittedName>
        <fullName evidence="1">Putative RNA methyltransferase At5g51130</fullName>
    </submittedName>
</protein>
<organism evidence="1">
    <name type="scientific">Rhizophora mucronata</name>
    <name type="common">Asiatic mangrove</name>
    <dbReference type="NCBI Taxonomy" id="61149"/>
    <lineage>
        <taxon>Eukaryota</taxon>
        <taxon>Viridiplantae</taxon>
        <taxon>Streptophyta</taxon>
        <taxon>Embryophyta</taxon>
        <taxon>Tracheophyta</taxon>
        <taxon>Spermatophyta</taxon>
        <taxon>Magnoliopsida</taxon>
        <taxon>eudicotyledons</taxon>
        <taxon>Gunneridae</taxon>
        <taxon>Pentapetalae</taxon>
        <taxon>rosids</taxon>
        <taxon>fabids</taxon>
        <taxon>Malpighiales</taxon>
        <taxon>Rhizophoraceae</taxon>
        <taxon>Rhizophora</taxon>
    </lineage>
</organism>
<reference evidence="1" key="1">
    <citation type="submission" date="2018-02" db="EMBL/GenBank/DDBJ databases">
        <title>Rhizophora mucronata_Transcriptome.</title>
        <authorList>
            <person name="Meera S.P."/>
            <person name="Sreeshan A."/>
            <person name="Augustine A."/>
        </authorList>
    </citation>
    <scope>NUCLEOTIDE SEQUENCE</scope>
    <source>
        <tissue evidence="1">Leaf</tissue>
    </source>
</reference>
<dbReference type="GO" id="GO:0032259">
    <property type="term" value="P:methylation"/>
    <property type="evidence" value="ECO:0007669"/>
    <property type="project" value="UniProtKB-KW"/>
</dbReference>
<dbReference type="EMBL" id="GGEC01019543">
    <property type="protein sequence ID" value="MBX00027.1"/>
    <property type="molecule type" value="Transcribed_RNA"/>
</dbReference>
<keyword evidence="1" id="KW-0489">Methyltransferase</keyword>
<keyword evidence="1" id="KW-0808">Transferase</keyword>
<evidence type="ECO:0000313" key="1">
    <source>
        <dbReference type="EMBL" id="MBX00027.1"/>
    </source>
</evidence>
<proteinExistence type="predicted"/>
<dbReference type="GO" id="GO:0008168">
    <property type="term" value="F:methyltransferase activity"/>
    <property type="evidence" value="ECO:0007669"/>
    <property type="project" value="UniProtKB-KW"/>
</dbReference>
<dbReference type="AlphaFoldDB" id="A0A2P2K2R6"/>
<sequence length="57" mass="6659">MTHPVDSYSTVYQAEWPKIYSGCHQTCLQAGELHLASRIRSKCVPMGWTHRLQRNRE</sequence>
<name>A0A2P2K2R6_RHIMU</name>